<gene>
    <name evidence="2" type="ORF">MSP8886_02842</name>
</gene>
<sequence>MTNKGGSPHCSGHCVGKDIITGTSQSDSSLEQSRRC</sequence>
<dbReference type="AlphaFoldDB" id="A0A1A8TL19"/>
<protein>
    <submittedName>
        <fullName evidence="2">Uncharacterized protein</fullName>
    </submittedName>
</protein>
<feature type="region of interest" description="Disordered" evidence="1">
    <location>
        <begin position="1"/>
        <end position="36"/>
    </location>
</feature>
<organism evidence="2 3">
    <name type="scientific">Marinomonas spartinae</name>
    <dbReference type="NCBI Taxonomy" id="1792290"/>
    <lineage>
        <taxon>Bacteria</taxon>
        <taxon>Pseudomonadati</taxon>
        <taxon>Pseudomonadota</taxon>
        <taxon>Gammaproteobacteria</taxon>
        <taxon>Oceanospirillales</taxon>
        <taxon>Oceanospirillaceae</taxon>
        <taxon>Marinomonas</taxon>
    </lineage>
</organism>
<name>A0A1A8TL19_9GAMM</name>
<evidence type="ECO:0000313" key="3">
    <source>
        <dbReference type="Proteomes" id="UP000092544"/>
    </source>
</evidence>
<evidence type="ECO:0000313" key="2">
    <source>
        <dbReference type="EMBL" id="SBS33700.1"/>
    </source>
</evidence>
<feature type="compositionally biased region" description="Polar residues" evidence="1">
    <location>
        <begin position="21"/>
        <end position="36"/>
    </location>
</feature>
<proteinExistence type="predicted"/>
<reference evidence="2 3" key="1">
    <citation type="submission" date="2016-06" db="EMBL/GenBank/DDBJ databases">
        <authorList>
            <person name="Kjaerup R.B."/>
            <person name="Dalgaard T.S."/>
            <person name="Juul-Madsen H.R."/>
        </authorList>
    </citation>
    <scope>NUCLEOTIDE SEQUENCE [LARGE SCALE GENOMIC DNA]</scope>
    <source>
        <strain evidence="2 3">CECT 8886</strain>
    </source>
</reference>
<dbReference type="Proteomes" id="UP000092544">
    <property type="component" value="Unassembled WGS sequence"/>
</dbReference>
<dbReference type="EMBL" id="FLOB01000006">
    <property type="protein sequence ID" value="SBS33700.1"/>
    <property type="molecule type" value="Genomic_DNA"/>
</dbReference>
<accession>A0A1A8TL19</accession>
<evidence type="ECO:0000256" key="1">
    <source>
        <dbReference type="SAM" id="MobiDB-lite"/>
    </source>
</evidence>
<keyword evidence="3" id="KW-1185">Reference proteome</keyword>